<dbReference type="Pfam" id="PF00179">
    <property type="entry name" value="UQ_con"/>
    <property type="match status" value="1"/>
</dbReference>
<dbReference type="Proteomes" id="UP001283361">
    <property type="component" value="Unassembled WGS sequence"/>
</dbReference>
<dbReference type="InterPro" id="IPR016135">
    <property type="entry name" value="UBQ-conjugating_enzyme/RWD"/>
</dbReference>
<keyword evidence="4" id="KW-1185">Reference proteome</keyword>
<organism evidence="3 4">
    <name type="scientific">Elysia crispata</name>
    <name type="common">lettuce slug</name>
    <dbReference type="NCBI Taxonomy" id="231223"/>
    <lineage>
        <taxon>Eukaryota</taxon>
        <taxon>Metazoa</taxon>
        <taxon>Spiralia</taxon>
        <taxon>Lophotrochozoa</taxon>
        <taxon>Mollusca</taxon>
        <taxon>Gastropoda</taxon>
        <taxon>Heterobranchia</taxon>
        <taxon>Euthyneura</taxon>
        <taxon>Panpulmonata</taxon>
        <taxon>Sacoglossa</taxon>
        <taxon>Placobranchoidea</taxon>
        <taxon>Plakobranchidae</taxon>
        <taxon>Elysia</taxon>
    </lineage>
</organism>
<keyword evidence="1" id="KW-0833">Ubl conjugation pathway</keyword>
<dbReference type="SMART" id="SM00212">
    <property type="entry name" value="UBCc"/>
    <property type="match status" value="1"/>
</dbReference>
<dbReference type="FunFam" id="3.10.110.10:FF:000026">
    <property type="entry name" value="Ubiquitin-conjugating enzyme E2 variant"/>
    <property type="match status" value="1"/>
</dbReference>
<dbReference type="Gene3D" id="3.10.110.10">
    <property type="entry name" value="Ubiquitin Conjugating Enzyme"/>
    <property type="match status" value="1"/>
</dbReference>
<reference evidence="3" key="1">
    <citation type="journal article" date="2023" name="G3 (Bethesda)">
        <title>A reference genome for the long-term kleptoplast-retaining sea slug Elysia crispata morphotype clarki.</title>
        <authorList>
            <person name="Eastman K.E."/>
            <person name="Pendleton A.L."/>
            <person name="Shaikh M.A."/>
            <person name="Suttiyut T."/>
            <person name="Ogas R."/>
            <person name="Tomko P."/>
            <person name="Gavelis G."/>
            <person name="Widhalm J.R."/>
            <person name="Wisecaver J.H."/>
        </authorList>
    </citation>
    <scope>NUCLEOTIDE SEQUENCE</scope>
    <source>
        <strain evidence="3">ECLA1</strain>
    </source>
</reference>
<dbReference type="PANTHER" id="PTHR24068">
    <property type="entry name" value="UBIQUITIN-CONJUGATING ENZYME E2"/>
    <property type="match status" value="1"/>
</dbReference>
<evidence type="ECO:0000313" key="3">
    <source>
        <dbReference type="EMBL" id="KAK3785145.1"/>
    </source>
</evidence>
<gene>
    <name evidence="3" type="ORF">RRG08_021945</name>
</gene>
<evidence type="ECO:0000256" key="1">
    <source>
        <dbReference type="ARBA" id="ARBA00022786"/>
    </source>
</evidence>
<dbReference type="PROSITE" id="PS50127">
    <property type="entry name" value="UBC_2"/>
    <property type="match status" value="1"/>
</dbReference>
<protein>
    <recommendedName>
        <fullName evidence="2">UBC core domain-containing protein</fullName>
    </recommendedName>
</protein>
<accession>A0AAE1DWP7</accession>
<feature type="domain" description="UBC core" evidence="2">
    <location>
        <begin position="13"/>
        <end position="144"/>
    </location>
</feature>
<name>A0AAE1DWP7_9GAST</name>
<proteinExistence type="predicted"/>
<sequence length="144" mass="16293">MAVASQGSTVVVPRNFKLLEELEAGQKGVSDGTISWGLVDDTDMTLTEWQCVIIGPQRTSFENRIYQIRVKCGDKYPNVPPQARFVTRIFISGVNKETGVVEPRKIEAFWNPITSNIKQLLHIIRDWMLAKENRISQPPEGSTY</sequence>
<dbReference type="SUPFAM" id="SSF54495">
    <property type="entry name" value="UBC-like"/>
    <property type="match status" value="1"/>
</dbReference>
<evidence type="ECO:0000259" key="2">
    <source>
        <dbReference type="PROSITE" id="PS50127"/>
    </source>
</evidence>
<evidence type="ECO:0000313" key="4">
    <source>
        <dbReference type="Proteomes" id="UP001283361"/>
    </source>
</evidence>
<dbReference type="AlphaFoldDB" id="A0AAE1DWP7"/>
<dbReference type="EMBL" id="JAWDGP010002165">
    <property type="protein sequence ID" value="KAK3785145.1"/>
    <property type="molecule type" value="Genomic_DNA"/>
</dbReference>
<dbReference type="CDD" id="cd23807">
    <property type="entry name" value="UEV_UBE2V"/>
    <property type="match status" value="1"/>
</dbReference>
<dbReference type="InterPro" id="IPR000608">
    <property type="entry name" value="UBC"/>
</dbReference>
<comment type="caution">
    <text evidence="3">The sequence shown here is derived from an EMBL/GenBank/DDBJ whole genome shotgun (WGS) entry which is preliminary data.</text>
</comment>